<reference evidence="2" key="1">
    <citation type="journal article" date="2022" name="bioRxiv">
        <title>Sequencing and chromosome-scale assembly of the giantPleurodeles waltlgenome.</title>
        <authorList>
            <person name="Brown T."/>
            <person name="Elewa A."/>
            <person name="Iarovenko S."/>
            <person name="Subramanian E."/>
            <person name="Araus A.J."/>
            <person name="Petzold A."/>
            <person name="Susuki M."/>
            <person name="Suzuki K.-i.T."/>
            <person name="Hayashi T."/>
            <person name="Toyoda A."/>
            <person name="Oliveira C."/>
            <person name="Osipova E."/>
            <person name="Leigh N.D."/>
            <person name="Simon A."/>
            <person name="Yun M.H."/>
        </authorList>
    </citation>
    <scope>NUCLEOTIDE SEQUENCE</scope>
    <source>
        <strain evidence="2">20211129_DDA</strain>
        <tissue evidence="2">Liver</tissue>
    </source>
</reference>
<name>A0AAV7M9K5_PLEWA</name>
<gene>
    <name evidence="2" type="ORF">NDU88_004929</name>
</gene>
<dbReference type="EMBL" id="JANPWB010000014">
    <property type="protein sequence ID" value="KAJ1099834.1"/>
    <property type="molecule type" value="Genomic_DNA"/>
</dbReference>
<feature type="region of interest" description="Disordered" evidence="1">
    <location>
        <begin position="29"/>
        <end position="124"/>
    </location>
</feature>
<sequence length="152" mass="15896">MRGCGRPPLPHGVLRILYRPPGGCCVVADTPGRRSRSRAPPGPIRGRRGTLPIGQQCDGSRRSAEQAKRTGGGVASTRASPPSQAPQTGGHPQSLAPHLDAGPSARVPRRHPGRSHLQSAARGGLQGCGHQLLRGLHSFFPRASPHTSTPDS</sequence>
<evidence type="ECO:0000256" key="1">
    <source>
        <dbReference type="SAM" id="MobiDB-lite"/>
    </source>
</evidence>
<dbReference type="Proteomes" id="UP001066276">
    <property type="component" value="Chromosome 10"/>
</dbReference>
<accession>A0AAV7M9K5</accession>
<evidence type="ECO:0000313" key="2">
    <source>
        <dbReference type="EMBL" id="KAJ1099834.1"/>
    </source>
</evidence>
<organism evidence="2 3">
    <name type="scientific">Pleurodeles waltl</name>
    <name type="common">Iberian ribbed newt</name>
    <dbReference type="NCBI Taxonomy" id="8319"/>
    <lineage>
        <taxon>Eukaryota</taxon>
        <taxon>Metazoa</taxon>
        <taxon>Chordata</taxon>
        <taxon>Craniata</taxon>
        <taxon>Vertebrata</taxon>
        <taxon>Euteleostomi</taxon>
        <taxon>Amphibia</taxon>
        <taxon>Batrachia</taxon>
        <taxon>Caudata</taxon>
        <taxon>Salamandroidea</taxon>
        <taxon>Salamandridae</taxon>
        <taxon>Pleurodelinae</taxon>
        <taxon>Pleurodeles</taxon>
    </lineage>
</organism>
<feature type="compositionally biased region" description="Polar residues" evidence="1">
    <location>
        <begin position="77"/>
        <end position="91"/>
    </location>
</feature>
<dbReference type="AlphaFoldDB" id="A0AAV7M9K5"/>
<protein>
    <submittedName>
        <fullName evidence="2">Uncharacterized protein</fullName>
    </submittedName>
</protein>
<proteinExistence type="predicted"/>
<keyword evidence="3" id="KW-1185">Reference proteome</keyword>
<evidence type="ECO:0000313" key="3">
    <source>
        <dbReference type="Proteomes" id="UP001066276"/>
    </source>
</evidence>
<feature type="compositionally biased region" description="Basic and acidic residues" evidence="1">
    <location>
        <begin position="59"/>
        <end position="68"/>
    </location>
</feature>
<comment type="caution">
    <text evidence="2">The sequence shown here is derived from an EMBL/GenBank/DDBJ whole genome shotgun (WGS) entry which is preliminary data.</text>
</comment>